<organism evidence="1 2">
    <name type="scientific">Corynebacterium argentoratense DSM 44202</name>
    <dbReference type="NCBI Taxonomy" id="1348662"/>
    <lineage>
        <taxon>Bacteria</taxon>
        <taxon>Bacillati</taxon>
        <taxon>Actinomycetota</taxon>
        <taxon>Actinomycetes</taxon>
        <taxon>Mycobacteriales</taxon>
        <taxon>Corynebacteriaceae</taxon>
        <taxon>Corynebacterium</taxon>
    </lineage>
</organism>
<sequence>MCYEASGHNGVYSFTYNPTFFTTEDKPTWSVELTDG</sequence>
<accession>U3GZN3</accession>
<dbReference type="EMBL" id="CP006365">
    <property type="protein sequence ID" value="AGU15432.1"/>
    <property type="molecule type" value="Genomic_DNA"/>
</dbReference>
<dbReference type="Proteomes" id="UP000016943">
    <property type="component" value="Chromosome"/>
</dbReference>
<evidence type="ECO:0000313" key="2">
    <source>
        <dbReference type="Proteomes" id="UP000016943"/>
    </source>
</evidence>
<dbReference type="AlphaFoldDB" id="U3GZN3"/>
<protein>
    <submittedName>
        <fullName evidence="1">Uncharacterized protein</fullName>
    </submittedName>
</protein>
<gene>
    <name evidence="1" type="ORF">CARG_06540</name>
</gene>
<keyword evidence="2" id="KW-1185">Reference proteome</keyword>
<reference evidence="1 2" key="1">
    <citation type="journal article" date="2013" name="Genome Announc.">
        <title>Whole-Genome Sequence of the Clinical Strain Corynebacterium argentoratense DSM 44202, Isolated from a Human Throat Specimen.</title>
        <authorList>
            <person name="Bomholt C."/>
            <person name="Glaub A."/>
            <person name="Gravermann K."/>
            <person name="Albersmeier A."/>
            <person name="Brinkrolf K."/>
            <person name="Ruckert C."/>
            <person name="Tauch A."/>
        </authorList>
    </citation>
    <scope>NUCLEOTIDE SEQUENCE [LARGE SCALE GENOMIC DNA]</scope>
    <source>
        <strain evidence="1">DSM 44202</strain>
    </source>
</reference>
<proteinExistence type="predicted"/>
<dbReference type="HOGENOM" id="CLU_3355623_0_0_11"/>
<dbReference type="KEGG" id="caz:CARG_06540"/>
<evidence type="ECO:0000313" key="1">
    <source>
        <dbReference type="EMBL" id="AGU15432.1"/>
    </source>
</evidence>
<name>U3GZN3_9CORY</name>